<dbReference type="EMBL" id="BJLH01000004">
    <property type="protein sequence ID" value="GEA59889.1"/>
    <property type="molecule type" value="Genomic_DNA"/>
</dbReference>
<evidence type="ECO:0000256" key="3">
    <source>
        <dbReference type="ARBA" id="ARBA00022723"/>
    </source>
</evidence>
<dbReference type="Proteomes" id="UP000318242">
    <property type="component" value="Unassembled WGS sequence"/>
</dbReference>
<comment type="similarity">
    <text evidence="6">Belongs to the UPF0313 family.</text>
</comment>
<comment type="caution">
    <text evidence="9">The sequence shown here is derived from an EMBL/GenBank/DDBJ whole genome shotgun (WGS) entry which is preliminary data.</text>
</comment>
<dbReference type="SUPFAM" id="SSF102114">
    <property type="entry name" value="Radical SAM enzymes"/>
    <property type="match status" value="1"/>
</dbReference>
<dbReference type="GO" id="GO:0005506">
    <property type="term" value="F:iron ion binding"/>
    <property type="evidence" value="ECO:0007669"/>
    <property type="project" value="UniProtKB-UniRule"/>
</dbReference>
<name>A0A4Y3IK47_9VIBR</name>
<evidence type="ECO:0000256" key="6">
    <source>
        <dbReference type="HAMAP-Rule" id="MF_01251"/>
    </source>
</evidence>
<dbReference type="GO" id="GO:0003824">
    <property type="term" value="F:catalytic activity"/>
    <property type="evidence" value="ECO:0007669"/>
    <property type="project" value="InterPro"/>
</dbReference>
<dbReference type="InterPro" id="IPR023404">
    <property type="entry name" value="rSAM_horseshoe"/>
</dbReference>
<keyword evidence="10" id="KW-1185">Reference proteome</keyword>
<dbReference type="NCBIfam" id="TIGR03904">
    <property type="entry name" value="SAM_YgiQ"/>
    <property type="match status" value="1"/>
</dbReference>
<evidence type="ECO:0000313" key="10">
    <source>
        <dbReference type="Proteomes" id="UP000318242"/>
    </source>
</evidence>
<dbReference type="SFLD" id="SFLDG01069">
    <property type="entry name" value="UPF0313"/>
    <property type="match status" value="1"/>
</dbReference>
<dbReference type="AlphaFoldDB" id="A0A4Y3IK47"/>
<feature type="compositionally biased region" description="Basic residues" evidence="7">
    <location>
        <begin position="682"/>
        <end position="696"/>
    </location>
</feature>
<keyword evidence="2 6" id="KW-0949">S-adenosyl-L-methionine</keyword>
<dbReference type="PANTHER" id="PTHR32331:SF0">
    <property type="entry name" value="UPF0313 PROTEIN YGIQ"/>
    <property type="match status" value="1"/>
</dbReference>
<evidence type="ECO:0000256" key="1">
    <source>
        <dbReference type="ARBA" id="ARBA00022485"/>
    </source>
</evidence>
<keyword evidence="5 6" id="KW-0411">Iron-sulfur</keyword>
<evidence type="ECO:0000256" key="2">
    <source>
        <dbReference type="ARBA" id="ARBA00022691"/>
    </source>
</evidence>
<feature type="domain" description="Radical SAM core" evidence="8">
    <location>
        <begin position="365"/>
        <end position="631"/>
    </location>
</feature>
<feature type="compositionally biased region" description="Basic and acidic residues" evidence="7">
    <location>
        <begin position="697"/>
        <end position="707"/>
    </location>
</feature>
<dbReference type="Pfam" id="PF11842">
    <property type="entry name" value="DUF3362"/>
    <property type="match status" value="1"/>
</dbReference>
<dbReference type="InterPro" id="IPR007197">
    <property type="entry name" value="rSAM"/>
</dbReference>
<dbReference type="Pfam" id="PF08497">
    <property type="entry name" value="Radical_SAM_N"/>
    <property type="match status" value="1"/>
</dbReference>
<dbReference type="PROSITE" id="PS01278">
    <property type="entry name" value="MTTASE_RADICAL"/>
    <property type="match status" value="1"/>
</dbReference>
<keyword evidence="4 6" id="KW-0408">Iron</keyword>
<dbReference type="InterPro" id="IPR022946">
    <property type="entry name" value="UPF0313"/>
</dbReference>
<dbReference type="InterPro" id="IPR058240">
    <property type="entry name" value="rSAM_sf"/>
</dbReference>
<feature type="binding site" evidence="6">
    <location>
        <position position="386"/>
    </location>
    <ligand>
        <name>[4Fe-4S] cluster</name>
        <dbReference type="ChEBI" id="CHEBI:49883"/>
        <note>4Fe-4S-S-AdoMet</note>
    </ligand>
</feature>
<dbReference type="SFLD" id="SFLDG01082">
    <property type="entry name" value="B12-binding_domain_containing"/>
    <property type="match status" value="1"/>
</dbReference>
<dbReference type="Gene3D" id="3.80.30.20">
    <property type="entry name" value="tm_1862 like domain"/>
    <property type="match status" value="1"/>
</dbReference>
<reference evidence="9 10" key="1">
    <citation type="submission" date="2019-06" db="EMBL/GenBank/DDBJ databases">
        <title>Whole genome shotgun sequence of Vibrio comitans NBRC 102076.</title>
        <authorList>
            <person name="Hosoyama A."/>
            <person name="Uohara A."/>
            <person name="Ohji S."/>
            <person name="Ichikawa N."/>
        </authorList>
    </citation>
    <scope>NUCLEOTIDE SEQUENCE [LARGE SCALE GENOMIC DNA]</scope>
    <source>
        <strain evidence="9 10">NBRC 102076</strain>
    </source>
</reference>
<dbReference type="PROSITE" id="PS51918">
    <property type="entry name" value="RADICAL_SAM"/>
    <property type="match status" value="1"/>
</dbReference>
<evidence type="ECO:0000256" key="7">
    <source>
        <dbReference type="SAM" id="MobiDB-lite"/>
    </source>
</evidence>
<dbReference type="InterPro" id="IPR006638">
    <property type="entry name" value="Elp3/MiaA/NifB-like_rSAM"/>
</dbReference>
<gene>
    <name evidence="9" type="ORF">VCO01S_10820</name>
</gene>
<proteinExistence type="inferred from homology"/>
<dbReference type="OrthoDB" id="9803479at2"/>
<evidence type="ECO:0000256" key="5">
    <source>
        <dbReference type="ARBA" id="ARBA00023014"/>
    </source>
</evidence>
<feature type="binding site" evidence="6">
    <location>
        <position position="383"/>
    </location>
    <ligand>
        <name>[4Fe-4S] cluster</name>
        <dbReference type="ChEBI" id="CHEBI:49883"/>
        <note>4Fe-4S-S-AdoMet</note>
    </ligand>
</feature>
<comment type="cofactor">
    <cofactor evidence="6">
        <name>[4Fe-4S] cluster</name>
        <dbReference type="ChEBI" id="CHEBI:49883"/>
    </cofactor>
    <text evidence="6">Binds 1 [4Fe-4S] cluster. The cluster is coordinated with 3 cysteines and an exchangeable S-adenosyl-L-methionine.</text>
</comment>
<dbReference type="SFLD" id="SFLDS00029">
    <property type="entry name" value="Radical_SAM"/>
    <property type="match status" value="1"/>
</dbReference>
<feature type="compositionally biased region" description="Low complexity" evidence="7">
    <location>
        <begin position="717"/>
        <end position="734"/>
    </location>
</feature>
<feature type="compositionally biased region" description="Basic residues" evidence="7">
    <location>
        <begin position="762"/>
        <end position="776"/>
    </location>
</feature>
<evidence type="ECO:0000313" key="9">
    <source>
        <dbReference type="EMBL" id="GEA59889.1"/>
    </source>
</evidence>
<evidence type="ECO:0000256" key="4">
    <source>
        <dbReference type="ARBA" id="ARBA00023004"/>
    </source>
</evidence>
<dbReference type="PANTHER" id="PTHR32331">
    <property type="entry name" value="UPF0313 PROTEIN YGIQ"/>
    <property type="match status" value="1"/>
</dbReference>
<keyword evidence="1 6" id="KW-0004">4Fe-4S</keyword>
<accession>A0A4Y3IK47</accession>
<evidence type="ECO:0000259" key="8">
    <source>
        <dbReference type="PROSITE" id="PS51918"/>
    </source>
</evidence>
<organism evidence="9 10">
    <name type="scientific">Vibrio comitans NBRC 102076</name>
    <dbReference type="NCBI Taxonomy" id="1219078"/>
    <lineage>
        <taxon>Bacteria</taxon>
        <taxon>Pseudomonadati</taxon>
        <taxon>Pseudomonadota</taxon>
        <taxon>Gammaproteobacteria</taxon>
        <taxon>Vibrionales</taxon>
        <taxon>Vibrionaceae</taxon>
        <taxon>Vibrio</taxon>
    </lineage>
</organism>
<dbReference type="InterPro" id="IPR020612">
    <property type="entry name" value="Methylthiotransferase_CS"/>
</dbReference>
<feature type="region of interest" description="Disordered" evidence="7">
    <location>
        <begin position="676"/>
        <end position="776"/>
    </location>
</feature>
<dbReference type="InterPro" id="IPR024560">
    <property type="entry name" value="UPF0313_C"/>
</dbReference>
<feature type="compositionally biased region" description="Polar residues" evidence="7">
    <location>
        <begin position="735"/>
        <end position="760"/>
    </location>
</feature>
<sequence length="776" mass="87342">MHNTITPIHQYKKYWAECFGTAPFLPTSRKEMDALGWDSCDIIIVTGDAYVDHPSFGMAIIGRLLEAQGFRVGIIAQPRWNNKDDFMKLGKPNLFFGITAGNMDSMINRYTADRKLRHDDAYTPNNEGGKRPDRATLVYSQRCREAFKGTPIVLGGIEASLRRIAHYDYWSDKVRRSVIFDAKADLLLFGNAERALIEVAHRLADGEDIAQMTNIRGTAVNLAEAPEQFKIIDSSRIEKPGKAFVPTNPYEVETNCSDKTSEQTEVKAEPVVVRPSRHDSETTAIRIPAYEKLHNDRILYAHASRVMHLETNPHSGRALIQRHGDRELWVNQPPIPLTTEEMDYVFGLPFARVPHPMYGKAKIPAYDMIKTSVNIMRGCFGGCSFCSITEHEGRIIQNRSQESIINELEEIRDKVPGFTGTISDLGGPTANMYRLGCSIPKAEATCRRPSCVFPGICNKLNTDHKHTIDLYRAARKVQGVKKVMIASGVRYDLAIESPEYVKELVTHHVGGYLKIAPEHTEKGPLDKMMKPGMGTYNRFKEMFEKYSKEAGKKQYLIPYFISAHPGTEDEDMVNLALWLKSNSYECDQVQNFYPSPMCNATAMYYSETNPLKRVKYKKREDVPVAKGERQRRLHKALLRYHDPANWPMIREALISMGKKHLIGDKPNCLVPEEDLDKQTPAQRRKSGRHGAHRFATKHTDSQPDIRKPNQRGKAKPGQGRNGNATQGNAGQGRNSQSNSTKGNNAQGKTGANNKGGQQNRPHAGKPKAGKKPSRQR</sequence>
<keyword evidence="3 6" id="KW-0479">Metal-binding</keyword>
<protein>
    <submittedName>
        <fullName evidence="9">UPF0313 protein</fullName>
    </submittedName>
</protein>
<dbReference type="RefSeq" id="WP_141270095.1">
    <property type="nucleotide sequence ID" value="NZ_BJLH01000004.1"/>
</dbReference>
<feature type="binding site" evidence="6">
    <location>
        <position position="379"/>
    </location>
    <ligand>
        <name>[4Fe-4S] cluster</name>
        <dbReference type="ChEBI" id="CHEBI:49883"/>
        <note>4Fe-4S-S-AdoMet</note>
    </ligand>
</feature>
<dbReference type="HAMAP" id="MF_01251">
    <property type="entry name" value="UPF0313"/>
    <property type="match status" value="1"/>
</dbReference>
<dbReference type="Pfam" id="PF04055">
    <property type="entry name" value="Radical_SAM"/>
    <property type="match status" value="1"/>
</dbReference>
<dbReference type="GO" id="GO:0051539">
    <property type="term" value="F:4 iron, 4 sulfur cluster binding"/>
    <property type="evidence" value="ECO:0007669"/>
    <property type="project" value="UniProtKB-KW"/>
</dbReference>
<dbReference type="InterPro" id="IPR013704">
    <property type="entry name" value="UPF0313_N"/>
</dbReference>
<dbReference type="SMART" id="SM00729">
    <property type="entry name" value="Elp3"/>
    <property type="match status" value="1"/>
</dbReference>